<keyword evidence="1" id="KW-0732">Signal</keyword>
<dbReference type="RefSeq" id="WP_157223113.1">
    <property type="nucleotide sequence ID" value="NZ_AP031462.1"/>
</dbReference>
<sequence>MTKRSTIPGRRTARSLAWTRLALTCAGAMLWASVSAGQVRAEGPGSAEQSAMPCNATSQNPRIMVHVVGARSGKGEVAVTLYGSQPDRFLASGGSIARQRVPLNGATQLGACFAISGPGLYAVSIYHDENADHHFNRSLLGLPEEGYGFSNDAPTPLRAPTLREAGFQAGPGLTEVTVGLRY</sequence>
<name>A0A379N6F6_9PROT</name>
<reference evidence="2 3" key="1">
    <citation type="submission" date="2018-06" db="EMBL/GenBank/DDBJ databases">
        <authorList>
            <consortium name="Pathogen Informatics"/>
            <person name="Doyle S."/>
        </authorList>
    </citation>
    <scope>NUCLEOTIDE SEQUENCE [LARGE SCALE GENOMIC DNA]</scope>
    <source>
        <strain evidence="2 3">NCTC13291</strain>
    </source>
</reference>
<evidence type="ECO:0000313" key="3">
    <source>
        <dbReference type="Proteomes" id="UP000254919"/>
    </source>
</evidence>
<dbReference type="EMBL" id="UGVN01000001">
    <property type="protein sequence ID" value="SUE42053.1"/>
    <property type="molecule type" value="Genomic_DNA"/>
</dbReference>
<dbReference type="Proteomes" id="UP000254919">
    <property type="component" value="Unassembled WGS sequence"/>
</dbReference>
<accession>A0A379N6F6</accession>
<proteinExistence type="predicted"/>
<protein>
    <submittedName>
        <fullName evidence="2">Uncharacterized protein conserved in bacteria</fullName>
    </submittedName>
</protein>
<dbReference type="GeneID" id="99634814"/>
<dbReference type="Pfam" id="PF09912">
    <property type="entry name" value="DUF2141"/>
    <property type="match status" value="1"/>
</dbReference>
<evidence type="ECO:0000313" key="2">
    <source>
        <dbReference type="EMBL" id="SUE42053.1"/>
    </source>
</evidence>
<dbReference type="AlphaFoldDB" id="A0A379N6F6"/>
<gene>
    <name evidence="2" type="ORF">NCTC13291_03670</name>
</gene>
<organism evidence="2 3">
    <name type="scientific">Roseomonas mucosa</name>
    <dbReference type="NCBI Taxonomy" id="207340"/>
    <lineage>
        <taxon>Bacteria</taxon>
        <taxon>Pseudomonadati</taxon>
        <taxon>Pseudomonadota</taxon>
        <taxon>Alphaproteobacteria</taxon>
        <taxon>Acetobacterales</taxon>
        <taxon>Roseomonadaceae</taxon>
        <taxon>Roseomonas</taxon>
    </lineage>
</organism>
<evidence type="ECO:0000256" key="1">
    <source>
        <dbReference type="SAM" id="SignalP"/>
    </source>
</evidence>
<feature type="chain" id="PRO_5017011951" evidence="1">
    <location>
        <begin position="37"/>
        <end position="182"/>
    </location>
</feature>
<feature type="signal peptide" evidence="1">
    <location>
        <begin position="1"/>
        <end position="36"/>
    </location>
</feature>
<dbReference type="InterPro" id="IPR018673">
    <property type="entry name" value="DUF2141"/>
</dbReference>